<dbReference type="InterPro" id="IPR001969">
    <property type="entry name" value="Aspartic_peptidase_AS"/>
</dbReference>
<comment type="caution">
    <text evidence="12">The sequence shown here is derived from an EMBL/GenBank/DDBJ whole genome shotgun (WGS) entry which is preliminary data.</text>
</comment>
<reference evidence="12 13" key="1">
    <citation type="submission" date="2019-10" db="EMBL/GenBank/DDBJ databases">
        <authorList>
            <person name="Palmer J.M."/>
        </authorList>
    </citation>
    <scope>NUCLEOTIDE SEQUENCE [LARGE SCALE GENOMIC DNA]</scope>
    <source>
        <strain evidence="12 13">TWF730</strain>
    </source>
</reference>
<dbReference type="Pfam" id="PF00026">
    <property type="entry name" value="Asp"/>
    <property type="match status" value="1"/>
</dbReference>
<keyword evidence="7" id="KW-1015">Disulfide bond</keyword>
<dbReference type="PRINTS" id="PR00792">
    <property type="entry name" value="PEPSIN"/>
</dbReference>
<dbReference type="PANTHER" id="PTHR47966:SF65">
    <property type="entry name" value="ASPARTIC-TYPE ENDOPEPTIDASE"/>
    <property type="match status" value="1"/>
</dbReference>
<dbReference type="InterPro" id="IPR033876">
    <property type="entry name" value="SAP-like"/>
</dbReference>
<evidence type="ECO:0000313" key="13">
    <source>
        <dbReference type="Proteomes" id="UP001373714"/>
    </source>
</evidence>
<dbReference type="InterPro" id="IPR021109">
    <property type="entry name" value="Peptidase_aspartic_dom_sf"/>
</dbReference>
<evidence type="ECO:0000256" key="9">
    <source>
        <dbReference type="SAM" id="MobiDB-lite"/>
    </source>
</evidence>
<dbReference type="Proteomes" id="UP001373714">
    <property type="component" value="Unassembled WGS sequence"/>
</dbReference>
<dbReference type="CDD" id="cd05474">
    <property type="entry name" value="SAP_like"/>
    <property type="match status" value="1"/>
</dbReference>
<evidence type="ECO:0000256" key="3">
    <source>
        <dbReference type="ARBA" id="ARBA00022729"/>
    </source>
</evidence>
<evidence type="ECO:0000256" key="7">
    <source>
        <dbReference type="PIRSR" id="PIRSR601461-2"/>
    </source>
</evidence>
<accession>A0AAV9VG05</accession>
<dbReference type="InterPro" id="IPR001461">
    <property type="entry name" value="Aspartic_peptidase_A1"/>
</dbReference>
<evidence type="ECO:0000256" key="5">
    <source>
        <dbReference type="ARBA" id="ARBA00022801"/>
    </source>
</evidence>
<dbReference type="PROSITE" id="PS00141">
    <property type="entry name" value="ASP_PROTEASE"/>
    <property type="match status" value="1"/>
</dbReference>
<evidence type="ECO:0000259" key="11">
    <source>
        <dbReference type="PROSITE" id="PS51767"/>
    </source>
</evidence>
<dbReference type="GO" id="GO:0006508">
    <property type="term" value="P:proteolysis"/>
    <property type="evidence" value="ECO:0007669"/>
    <property type="project" value="UniProtKB-KW"/>
</dbReference>
<feature type="disulfide bond" evidence="7">
    <location>
        <begin position="311"/>
        <end position="346"/>
    </location>
</feature>
<gene>
    <name evidence="12" type="ORF">TWF730_006210</name>
</gene>
<keyword evidence="4 8" id="KW-0064">Aspartyl protease</keyword>
<evidence type="ECO:0000256" key="8">
    <source>
        <dbReference type="RuleBase" id="RU000454"/>
    </source>
</evidence>
<evidence type="ECO:0000256" key="4">
    <source>
        <dbReference type="ARBA" id="ARBA00022750"/>
    </source>
</evidence>
<feature type="compositionally biased region" description="Low complexity" evidence="9">
    <location>
        <begin position="419"/>
        <end position="495"/>
    </location>
</feature>
<organism evidence="12 13">
    <name type="scientific">Orbilia blumenaviensis</name>
    <dbReference type="NCBI Taxonomy" id="1796055"/>
    <lineage>
        <taxon>Eukaryota</taxon>
        <taxon>Fungi</taxon>
        <taxon>Dikarya</taxon>
        <taxon>Ascomycota</taxon>
        <taxon>Pezizomycotina</taxon>
        <taxon>Orbiliomycetes</taxon>
        <taxon>Orbiliales</taxon>
        <taxon>Orbiliaceae</taxon>
        <taxon>Orbilia</taxon>
    </lineage>
</organism>
<protein>
    <recommendedName>
        <fullName evidence="11">Peptidase A1 domain-containing protein</fullName>
    </recommendedName>
</protein>
<dbReference type="AlphaFoldDB" id="A0AAV9VG05"/>
<keyword evidence="13" id="KW-1185">Reference proteome</keyword>
<dbReference type="InterPro" id="IPR033121">
    <property type="entry name" value="PEPTIDASE_A1"/>
</dbReference>
<keyword evidence="2 8" id="KW-0645">Protease</keyword>
<dbReference type="PROSITE" id="PS51767">
    <property type="entry name" value="PEPTIDASE_A1"/>
    <property type="match status" value="1"/>
</dbReference>
<dbReference type="SUPFAM" id="SSF50630">
    <property type="entry name" value="Acid proteases"/>
    <property type="match status" value="1"/>
</dbReference>
<keyword evidence="3 10" id="KW-0732">Signal</keyword>
<evidence type="ECO:0000256" key="10">
    <source>
        <dbReference type="SAM" id="SignalP"/>
    </source>
</evidence>
<dbReference type="Gene3D" id="2.40.70.10">
    <property type="entry name" value="Acid Proteases"/>
    <property type="match status" value="2"/>
</dbReference>
<feature type="domain" description="Peptidase A1" evidence="11">
    <location>
        <begin position="56"/>
        <end position="386"/>
    </location>
</feature>
<comment type="similarity">
    <text evidence="1 8">Belongs to the peptidase A1 family.</text>
</comment>
<sequence>MWTTLSCFAAISLVAGVEALQVFSLPVTKVELPPDAVRRIHKRHVSSPLLNKYPYFVVDITLGTPPQRLQAQLDTGSSDLVVLTSGSDFCTSNPDVCSASGTYNANSSSTYQYYASDLSIAYLSGEVATGDYANDTLTIGSVALKNFHFGIMYNATVISSILGVGFDVNEFASFLNPPRIYRNLPLALVDAGVIPTAAFSVYLNNIQDQAAGGSVIFGGIDTEKYCGPLARVPIIANSFLGIREYTINMQSVSATRNGEPVVFSAGAASLGPALLDTGASIMILPDALAGQIFDFVNVTVGPFDILGKTPCSNMNEDITFNFEFDTITINVDINQLVGIPDENNMCFFGIVAGSTFGDPEIVLLGDTFLSSAYTVFDVENKNIYLAQAKLNAVKENIVQINAGVNGVPQLNGGCDGNPATTTTTRSTTQSTTTTARSTTRSTTRTTTRTVTRTTTKNTSRTTARSTTSRRSTIKSPPKSTTTKKISTTKKTATSKKPITTAAPKCNRDNCYNALAREKAEGVKFCSKLKKGIKCSTPSRVAAACSKKPMLSSACSCLPTSLGYYG</sequence>
<feature type="active site" evidence="6">
    <location>
        <position position="276"/>
    </location>
</feature>
<evidence type="ECO:0000256" key="2">
    <source>
        <dbReference type="ARBA" id="ARBA00022670"/>
    </source>
</evidence>
<evidence type="ECO:0000256" key="6">
    <source>
        <dbReference type="PIRSR" id="PIRSR601461-1"/>
    </source>
</evidence>
<keyword evidence="5 8" id="KW-0378">Hydrolase</keyword>
<dbReference type="GO" id="GO:0004190">
    <property type="term" value="F:aspartic-type endopeptidase activity"/>
    <property type="evidence" value="ECO:0007669"/>
    <property type="project" value="UniProtKB-KW"/>
</dbReference>
<feature type="active site" evidence="6">
    <location>
        <position position="74"/>
    </location>
</feature>
<proteinExistence type="inferred from homology"/>
<dbReference type="PANTHER" id="PTHR47966">
    <property type="entry name" value="BETA-SITE APP-CLEAVING ENZYME, ISOFORM A-RELATED"/>
    <property type="match status" value="1"/>
</dbReference>
<dbReference type="EMBL" id="JAVHNS010000003">
    <property type="protein sequence ID" value="KAK6360056.1"/>
    <property type="molecule type" value="Genomic_DNA"/>
</dbReference>
<evidence type="ECO:0000256" key="1">
    <source>
        <dbReference type="ARBA" id="ARBA00007447"/>
    </source>
</evidence>
<feature type="signal peptide" evidence="10">
    <location>
        <begin position="1"/>
        <end position="19"/>
    </location>
</feature>
<evidence type="ECO:0000313" key="12">
    <source>
        <dbReference type="EMBL" id="KAK6360056.1"/>
    </source>
</evidence>
<feature type="region of interest" description="Disordered" evidence="9">
    <location>
        <begin position="412"/>
        <end position="495"/>
    </location>
</feature>
<feature type="chain" id="PRO_5043709885" description="Peptidase A1 domain-containing protein" evidence="10">
    <location>
        <begin position="20"/>
        <end position="565"/>
    </location>
</feature>
<name>A0AAV9VG05_9PEZI</name>